<dbReference type="InterPro" id="IPR036390">
    <property type="entry name" value="WH_DNA-bd_sf"/>
</dbReference>
<protein>
    <submittedName>
        <fullName evidence="2">DUF3253 domain-containing protein</fullName>
    </submittedName>
</protein>
<dbReference type="AlphaFoldDB" id="A0A2U2RJK5"/>
<feature type="region of interest" description="Disordered" evidence="1">
    <location>
        <begin position="1"/>
        <end position="27"/>
    </location>
</feature>
<evidence type="ECO:0000256" key="1">
    <source>
        <dbReference type="SAM" id="MobiDB-lite"/>
    </source>
</evidence>
<gene>
    <name evidence="2" type="ORF">DEO23_09585</name>
</gene>
<dbReference type="Gene3D" id="1.10.10.10">
    <property type="entry name" value="Winged helix-like DNA-binding domain superfamily/Winged helix DNA-binding domain"/>
    <property type="match status" value="1"/>
</dbReference>
<dbReference type="InterPro" id="IPR021660">
    <property type="entry name" value="DUF3253"/>
</dbReference>
<dbReference type="InterPro" id="IPR036388">
    <property type="entry name" value="WH-like_DNA-bd_sf"/>
</dbReference>
<dbReference type="Pfam" id="PF11625">
    <property type="entry name" value="DUF3253"/>
    <property type="match status" value="1"/>
</dbReference>
<dbReference type="RefSeq" id="WP_109275804.1">
    <property type="nucleotide sequence ID" value="NZ_QFKX01000003.1"/>
</dbReference>
<dbReference type="EMBL" id="QFKX01000003">
    <property type="protein sequence ID" value="PWH06057.1"/>
    <property type="molecule type" value="Genomic_DNA"/>
</dbReference>
<dbReference type="OrthoDB" id="34459at2"/>
<sequence length="176" mass="19230">MTRTKAAAARGDSSDRPAPQHTADGHYVVVDGRRWRASDPSIPESLRQELVDELMAARRAVRGKETDARARVQDAKVALGERGAPWWETPEPEELRERIRASLRSLLRKRAGSTICPSDVARIVGGPGETWRGAMDEVREVAAQMADAGDVVVTQKGRAVDARTARGPVRIGFPVD</sequence>
<dbReference type="SUPFAM" id="SSF46785">
    <property type="entry name" value="Winged helix' DNA-binding domain"/>
    <property type="match status" value="1"/>
</dbReference>
<organism evidence="2 3">
    <name type="scientific">Brachybacterium endophyticum</name>
    <dbReference type="NCBI Taxonomy" id="2182385"/>
    <lineage>
        <taxon>Bacteria</taxon>
        <taxon>Bacillati</taxon>
        <taxon>Actinomycetota</taxon>
        <taxon>Actinomycetes</taxon>
        <taxon>Micrococcales</taxon>
        <taxon>Dermabacteraceae</taxon>
        <taxon>Brachybacterium</taxon>
    </lineage>
</organism>
<evidence type="ECO:0000313" key="2">
    <source>
        <dbReference type="EMBL" id="PWH06057.1"/>
    </source>
</evidence>
<evidence type="ECO:0000313" key="3">
    <source>
        <dbReference type="Proteomes" id="UP000245590"/>
    </source>
</evidence>
<accession>A0A2U2RJK5</accession>
<proteinExistence type="predicted"/>
<keyword evidence="3" id="KW-1185">Reference proteome</keyword>
<comment type="caution">
    <text evidence="2">The sequence shown here is derived from an EMBL/GenBank/DDBJ whole genome shotgun (WGS) entry which is preliminary data.</text>
</comment>
<name>A0A2U2RJK5_9MICO</name>
<dbReference type="Proteomes" id="UP000245590">
    <property type="component" value="Unassembled WGS sequence"/>
</dbReference>
<reference evidence="2 3" key="1">
    <citation type="submission" date="2018-05" db="EMBL/GenBank/DDBJ databases">
        <title>Brachybacterium sp. M1HQ-2T, whole genome shotgun sequence.</title>
        <authorList>
            <person name="Tuo L."/>
        </authorList>
    </citation>
    <scope>NUCLEOTIDE SEQUENCE [LARGE SCALE GENOMIC DNA]</scope>
    <source>
        <strain evidence="2 3">M1HQ-2</strain>
    </source>
</reference>